<dbReference type="EMBL" id="QOQW01000012">
    <property type="protein sequence ID" value="RCK79475.1"/>
    <property type="molecule type" value="Genomic_DNA"/>
</dbReference>
<comment type="subcellular location">
    <subcellularLocation>
        <location evidence="1">Cell membrane</location>
        <topology evidence="1">Multi-pass membrane protein</topology>
    </subcellularLocation>
</comment>
<dbReference type="PANTHER" id="PTHR30294:SF29">
    <property type="entry name" value="MULTIDRUG ABC TRANSPORTER PERMEASE YBHS-RELATED"/>
    <property type="match status" value="1"/>
</dbReference>
<dbReference type="Proteomes" id="UP000252355">
    <property type="component" value="Unassembled WGS sequence"/>
</dbReference>
<dbReference type="PANTHER" id="PTHR30294">
    <property type="entry name" value="MEMBRANE COMPONENT OF ABC TRANSPORTER YHHJ-RELATED"/>
    <property type="match status" value="1"/>
</dbReference>
<dbReference type="GO" id="GO:0005886">
    <property type="term" value="C:plasma membrane"/>
    <property type="evidence" value="ECO:0007669"/>
    <property type="project" value="UniProtKB-SubCell"/>
</dbReference>
<dbReference type="InterPro" id="IPR051449">
    <property type="entry name" value="ABC-2_transporter_component"/>
</dbReference>
<comment type="caution">
    <text evidence="8">The sequence shown here is derived from an EMBL/GenBank/DDBJ whole genome shotgun (WGS) entry which is preliminary data.</text>
</comment>
<evidence type="ECO:0000313" key="9">
    <source>
        <dbReference type="Proteomes" id="UP000252355"/>
    </source>
</evidence>
<evidence type="ECO:0000256" key="6">
    <source>
        <dbReference type="SAM" id="Phobius"/>
    </source>
</evidence>
<evidence type="ECO:0000313" key="8">
    <source>
        <dbReference type="EMBL" id="RCK79475.1"/>
    </source>
</evidence>
<reference evidence="8 9" key="1">
    <citation type="submission" date="2018-05" db="EMBL/GenBank/DDBJ databases">
        <title>A metagenomic window into the 2 km-deep terrestrial subsurface aquifer revealed taxonomically and functionally diverse microbial community comprising novel uncultured bacterial lineages.</title>
        <authorList>
            <person name="Kadnikov V.V."/>
            <person name="Mardanov A.V."/>
            <person name="Beletsky A.V."/>
            <person name="Banks D."/>
            <person name="Pimenov N.V."/>
            <person name="Frank Y.A."/>
            <person name="Karnachuk O.V."/>
            <person name="Ravin N.V."/>
        </authorList>
    </citation>
    <scope>NUCLEOTIDE SEQUENCE [LARGE SCALE GENOMIC DNA]</scope>
    <source>
        <strain evidence="8">BY5</strain>
    </source>
</reference>
<feature type="transmembrane region" description="Helical" evidence="6">
    <location>
        <begin position="20"/>
        <end position="41"/>
    </location>
</feature>
<name>A0A367ZMW9_9BACT</name>
<evidence type="ECO:0000259" key="7">
    <source>
        <dbReference type="Pfam" id="PF12698"/>
    </source>
</evidence>
<gene>
    <name evidence="8" type="ORF">OZSIB_4229</name>
</gene>
<evidence type="ECO:0000256" key="4">
    <source>
        <dbReference type="ARBA" id="ARBA00022989"/>
    </source>
</evidence>
<evidence type="ECO:0000256" key="1">
    <source>
        <dbReference type="ARBA" id="ARBA00004651"/>
    </source>
</evidence>
<feature type="transmembrane region" description="Helical" evidence="6">
    <location>
        <begin position="248"/>
        <end position="272"/>
    </location>
</feature>
<protein>
    <submittedName>
        <fullName evidence="8">Putative ABC transporter, permease protein</fullName>
    </submittedName>
</protein>
<evidence type="ECO:0000256" key="5">
    <source>
        <dbReference type="ARBA" id="ARBA00023136"/>
    </source>
</evidence>
<keyword evidence="5 6" id="KW-0472">Membrane</keyword>
<keyword evidence="4 6" id="KW-1133">Transmembrane helix</keyword>
<feature type="transmembrane region" description="Helical" evidence="6">
    <location>
        <begin position="174"/>
        <end position="195"/>
    </location>
</feature>
<dbReference type="Pfam" id="PF12698">
    <property type="entry name" value="ABC2_membrane_3"/>
    <property type="match status" value="1"/>
</dbReference>
<evidence type="ECO:0000256" key="2">
    <source>
        <dbReference type="ARBA" id="ARBA00022475"/>
    </source>
</evidence>
<feature type="transmembrane region" description="Helical" evidence="6">
    <location>
        <begin position="215"/>
        <end position="236"/>
    </location>
</feature>
<sequence length="360" mass="40032">MKVSSIWALFRKDFQDSLHNYQVLLMVFTPIVLSLIFSNLFKEPKDKAMLPKVGIIASPQQPLLQQFTADTAGIKLVFCQTVPELETRIIEGEVNFGLVLPGTLLASGSAQEGLQISILYPADLPPYAMDRLQANLERELRRFLNIPTPPLPVKLDLQPVGGRLHSQRSFSGDLFPMLVLMAIGMVGFLGLPLSFVEEKEKRTLHALFLTPVTPGELIIGKSLFWFALVTLTVAVMQVLNQRFEGDQLYFWILTLIGAALCIFVGLLISFFAPNQGAVNAIGTSLFLFFQLVPNLSQSSEVLKAISPLIPSTFISRGLKKAMFMDLAKVDIGTDLAILVCYTLLVYLAVFLCFRYRQTQV</sequence>
<dbReference type="GO" id="GO:0140359">
    <property type="term" value="F:ABC-type transporter activity"/>
    <property type="evidence" value="ECO:0007669"/>
    <property type="project" value="InterPro"/>
</dbReference>
<organism evidence="8 9">
    <name type="scientific">Candidatus Ozemobacter sibiricus</name>
    <dbReference type="NCBI Taxonomy" id="2268124"/>
    <lineage>
        <taxon>Bacteria</taxon>
        <taxon>Candidatus Ozemobacteria</taxon>
        <taxon>Candidatus Ozemobacterales</taxon>
        <taxon>Candidatus Ozemobacteraceae</taxon>
        <taxon>Candidatus Ozemobacter</taxon>
    </lineage>
</organism>
<accession>A0A367ZMW9</accession>
<dbReference type="AlphaFoldDB" id="A0A367ZMW9"/>
<feature type="domain" description="ABC-2 type transporter transmembrane" evidence="7">
    <location>
        <begin position="24"/>
        <end position="350"/>
    </location>
</feature>
<evidence type="ECO:0000256" key="3">
    <source>
        <dbReference type="ARBA" id="ARBA00022692"/>
    </source>
</evidence>
<keyword evidence="3 6" id="KW-0812">Transmembrane</keyword>
<dbReference type="InterPro" id="IPR013525">
    <property type="entry name" value="ABC2_TM"/>
</dbReference>
<keyword evidence="2" id="KW-1003">Cell membrane</keyword>
<feature type="transmembrane region" description="Helical" evidence="6">
    <location>
        <begin position="335"/>
        <end position="353"/>
    </location>
</feature>
<proteinExistence type="predicted"/>